<gene>
    <name evidence="2" type="ORF">Daura_30880</name>
</gene>
<keyword evidence="3" id="KW-1185">Reference proteome</keyword>
<dbReference type="InterPro" id="IPR006626">
    <property type="entry name" value="PbH1"/>
</dbReference>
<dbReference type="AlphaFoldDB" id="A0A9Q9IBW9"/>
<name>A0A9Q9IBW9_9ACTN</name>
<evidence type="ECO:0000313" key="2">
    <source>
        <dbReference type="EMBL" id="UWZ51157.1"/>
    </source>
</evidence>
<organism evidence="2 3">
    <name type="scientific">Dactylosporangium aurantiacum</name>
    <dbReference type="NCBI Taxonomy" id="35754"/>
    <lineage>
        <taxon>Bacteria</taxon>
        <taxon>Bacillati</taxon>
        <taxon>Actinomycetota</taxon>
        <taxon>Actinomycetes</taxon>
        <taxon>Micromonosporales</taxon>
        <taxon>Micromonosporaceae</taxon>
        <taxon>Dactylosporangium</taxon>
    </lineage>
</organism>
<dbReference type="InterPro" id="IPR011050">
    <property type="entry name" value="Pectin_lyase_fold/virulence"/>
</dbReference>
<sequence>MRLHHPPADAGSCTEPSSAGMLRRLRPPAATAAAVMIVTLAAPGTPAAAAAPPLRCGAVLTAATALRADLTCPGDALTVGADGVTLDLRGHTIRGSGAGTGISVIGHRSVRIRNGTVTAFTTDVLVDTAQDVTLSGLTLTQGASDGLKLRDIARVRFETGTLRSARLVTDGGTDIAVVDARVDDSPLIFIDSFNPAVTHSVLTDSYVNFSETSDGAVAASALTRSPVVIVLCARTAVRHNTVAAADPGVLLGATATGTQVTGNTFTGGTIGVLLESPLVDLLDGTTLSYNVFRDNAAAGVLFDTPGVQAGGGVVIAHNQFVHNGFAAAGRTDHLGNPVADGLHVAVPDGGEIRLAHNVARRNARYGIFAVPGTVIDGGGNVSVADPLGCLGVACR</sequence>
<dbReference type="Gene3D" id="2.160.20.10">
    <property type="entry name" value="Single-stranded right-handed beta-helix, Pectin lyase-like"/>
    <property type="match status" value="1"/>
</dbReference>
<proteinExistence type="predicted"/>
<evidence type="ECO:0000256" key="1">
    <source>
        <dbReference type="SAM" id="MobiDB-lite"/>
    </source>
</evidence>
<evidence type="ECO:0000313" key="3">
    <source>
        <dbReference type="Proteomes" id="UP001058003"/>
    </source>
</evidence>
<dbReference type="KEGG" id="daur:Daura_30880"/>
<accession>A0A9Q9IBW9</accession>
<feature type="region of interest" description="Disordered" evidence="1">
    <location>
        <begin position="1"/>
        <end position="20"/>
    </location>
</feature>
<reference evidence="2" key="1">
    <citation type="submission" date="2021-04" db="EMBL/GenBank/DDBJ databases">
        <title>Dactylosporangium aurantiacum NRRL B-8018 full assembly.</title>
        <authorList>
            <person name="Hartkoorn R.C."/>
            <person name="Beaudoing E."/>
            <person name="Hot D."/>
        </authorList>
    </citation>
    <scope>NUCLEOTIDE SEQUENCE</scope>
    <source>
        <strain evidence="2">NRRL B-8018</strain>
    </source>
</reference>
<dbReference type="SUPFAM" id="SSF51126">
    <property type="entry name" value="Pectin lyase-like"/>
    <property type="match status" value="1"/>
</dbReference>
<dbReference type="RefSeq" id="WP_162189881.1">
    <property type="nucleotide sequence ID" value="NZ_CP073767.1"/>
</dbReference>
<protein>
    <submittedName>
        <fullName evidence="2">Right-handed parallel beta-helix repeat-containing protein</fullName>
    </submittedName>
</protein>
<dbReference type="InterPro" id="IPR012334">
    <property type="entry name" value="Pectin_lyas_fold"/>
</dbReference>
<dbReference type="SMART" id="SM00710">
    <property type="entry name" value="PbH1"/>
    <property type="match status" value="6"/>
</dbReference>
<dbReference type="EMBL" id="CP073767">
    <property type="protein sequence ID" value="UWZ51157.1"/>
    <property type="molecule type" value="Genomic_DNA"/>
</dbReference>
<dbReference type="Proteomes" id="UP001058003">
    <property type="component" value="Chromosome"/>
</dbReference>